<feature type="transmembrane region" description="Helical" evidence="1">
    <location>
        <begin position="91"/>
        <end position="120"/>
    </location>
</feature>
<dbReference type="OrthoDB" id="6623312at2759"/>
<evidence type="ECO:0000256" key="1">
    <source>
        <dbReference type="SAM" id="Phobius"/>
    </source>
</evidence>
<keyword evidence="1" id="KW-0812">Transmembrane</keyword>
<evidence type="ECO:0000313" key="2">
    <source>
        <dbReference type="EnsemblMetazoa" id="XP_029341844.1"/>
    </source>
</evidence>
<accession>A0A8R2NND7</accession>
<dbReference type="KEGG" id="api:107882149"/>
<dbReference type="EnsemblMetazoa" id="XM_029485984.1">
    <property type="protein sequence ID" value="XP_029341844.1"/>
    <property type="gene ID" value="LOC107882149"/>
</dbReference>
<reference evidence="3" key="1">
    <citation type="submission" date="2010-06" db="EMBL/GenBank/DDBJ databases">
        <authorList>
            <person name="Jiang H."/>
            <person name="Abraham K."/>
            <person name="Ali S."/>
            <person name="Alsbrooks S.L."/>
            <person name="Anim B.N."/>
            <person name="Anosike U.S."/>
            <person name="Attaway T."/>
            <person name="Bandaranaike D.P."/>
            <person name="Battles P.K."/>
            <person name="Bell S.N."/>
            <person name="Bell A.V."/>
            <person name="Beltran B."/>
            <person name="Bickham C."/>
            <person name="Bustamante Y."/>
            <person name="Caleb T."/>
            <person name="Canada A."/>
            <person name="Cardenas V."/>
            <person name="Carter K."/>
            <person name="Chacko J."/>
            <person name="Chandrabose M.N."/>
            <person name="Chavez D."/>
            <person name="Chavez A."/>
            <person name="Chen L."/>
            <person name="Chu H.-S."/>
            <person name="Claassen K.J."/>
            <person name="Cockrell R."/>
            <person name="Collins M."/>
            <person name="Cooper J.A."/>
            <person name="Cree A."/>
            <person name="Curry S.M."/>
            <person name="Da Y."/>
            <person name="Dao M.D."/>
            <person name="Das B."/>
            <person name="Davila M.-L."/>
            <person name="Davy-Carroll L."/>
            <person name="Denson S."/>
            <person name="Dinh H."/>
            <person name="Ebong V.E."/>
            <person name="Edwards J.R."/>
            <person name="Egan A."/>
            <person name="El-Daye J."/>
            <person name="Escobedo L."/>
            <person name="Fernandez S."/>
            <person name="Fernando P.R."/>
            <person name="Flagg N."/>
            <person name="Forbes L.D."/>
            <person name="Fowler R.G."/>
            <person name="Fu Q."/>
            <person name="Gabisi R.A."/>
            <person name="Ganer J."/>
            <person name="Garbino Pronczuk A."/>
            <person name="Garcia R.M."/>
            <person name="Garner T."/>
            <person name="Garrett T.E."/>
            <person name="Gonzalez D.A."/>
            <person name="Hamid H."/>
            <person name="Hawkins E.S."/>
            <person name="Hirani K."/>
            <person name="Hogues M.E."/>
            <person name="Hollins B."/>
            <person name="Hsiao C.-H."/>
            <person name="Jabil R."/>
            <person name="James M.L."/>
            <person name="Jhangiani S.N."/>
            <person name="Johnson B."/>
            <person name="Johnson Q."/>
            <person name="Joshi V."/>
            <person name="Kalu J.B."/>
            <person name="Kam C."/>
            <person name="Kashfia A."/>
            <person name="Keebler J."/>
            <person name="Kisamo H."/>
            <person name="Kovar C.L."/>
            <person name="Lago L.A."/>
            <person name="Lai C.-Y."/>
            <person name="Laidlaw J."/>
            <person name="Lara F."/>
            <person name="Le T.-K."/>
            <person name="Lee S.L."/>
            <person name="Legall F.H."/>
            <person name="Lemon S.J."/>
            <person name="Lewis L.R."/>
            <person name="Li B."/>
            <person name="Liu Y."/>
            <person name="Liu Y.-S."/>
            <person name="Lopez J."/>
            <person name="Lozado R.J."/>
            <person name="Lu J."/>
            <person name="Madu R.C."/>
            <person name="Maheshwari M."/>
            <person name="Maheshwari R."/>
            <person name="Malloy K."/>
            <person name="Martinez E."/>
            <person name="Mathew T."/>
            <person name="Mercado I.C."/>
            <person name="Mercado C."/>
            <person name="Meyer B."/>
            <person name="Montgomery K."/>
            <person name="Morgan M.B."/>
            <person name="Munidasa M."/>
            <person name="Nazareth L.V."/>
            <person name="Nelson J."/>
            <person name="Ng B.M."/>
            <person name="Nguyen N.B."/>
            <person name="Nguyen P.Q."/>
            <person name="Nguyen T."/>
            <person name="Obregon M."/>
            <person name="Okwuonu G.O."/>
            <person name="Onwere C.G."/>
            <person name="Orozco G."/>
            <person name="Parra A."/>
            <person name="Patel S."/>
            <person name="Patil S."/>
            <person name="Perez A."/>
            <person name="Perez Y."/>
            <person name="Pham C."/>
            <person name="Primus E.L."/>
            <person name="Pu L.-L."/>
            <person name="Puazo M."/>
            <person name="Qin X."/>
            <person name="Quiroz J.B."/>
            <person name="Reese J."/>
            <person name="Richards S."/>
            <person name="Rives C.M."/>
            <person name="Robberts R."/>
            <person name="Ruiz S.J."/>
            <person name="Ruiz M.J."/>
            <person name="Santibanez J."/>
            <person name="Schneider B.W."/>
            <person name="Sisson I."/>
            <person name="Smith M."/>
            <person name="Sodergren E."/>
            <person name="Song X.-Z."/>
            <person name="Song B.B."/>
            <person name="Summersgill H."/>
            <person name="Thelus R."/>
            <person name="Thornton R.D."/>
            <person name="Trejos Z.Y."/>
            <person name="Usmani K."/>
            <person name="Vattathil S."/>
            <person name="Villasana D."/>
            <person name="Walker D.L."/>
            <person name="Wang S."/>
            <person name="Wang K."/>
            <person name="White C.S."/>
            <person name="Williams A.C."/>
            <person name="Williamson J."/>
            <person name="Wilson K."/>
            <person name="Woghiren I.O."/>
            <person name="Woodworth J.R."/>
            <person name="Worley K.C."/>
            <person name="Wright R.A."/>
            <person name="Wu W."/>
            <person name="Young L."/>
            <person name="Zhang L."/>
            <person name="Zhang J."/>
            <person name="Zhu Y."/>
            <person name="Muzny D.M."/>
            <person name="Weinstock G."/>
            <person name="Gibbs R.A."/>
        </authorList>
    </citation>
    <scope>NUCLEOTIDE SEQUENCE [LARGE SCALE GENOMIC DNA]</scope>
    <source>
        <strain evidence="3">LSR1</strain>
    </source>
</reference>
<dbReference type="GeneID" id="107882149"/>
<dbReference type="RefSeq" id="XP_029341844.1">
    <property type="nucleotide sequence ID" value="XM_029485984.1"/>
</dbReference>
<reference evidence="2" key="2">
    <citation type="submission" date="2022-06" db="UniProtKB">
        <authorList>
            <consortium name="EnsemblMetazoa"/>
        </authorList>
    </citation>
    <scope>IDENTIFICATION</scope>
</reference>
<proteinExistence type="predicted"/>
<organism evidence="2 3">
    <name type="scientific">Acyrthosiphon pisum</name>
    <name type="common">Pea aphid</name>
    <dbReference type="NCBI Taxonomy" id="7029"/>
    <lineage>
        <taxon>Eukaryota</taxon>
        <taxon>Metazoa</taxon>
        <taxon>Ecdysozoa</taxon>
        <taxon>Arthropoda</taxon>
        <taxon>Hexapoda</taxon>
        <taxon>Insecta</taxon>
        <taxon>Pterygota</taxon>
        <taxon>Neoptera</taxon>
        <taxon>Paraneoptera</taxon>
        <taxon>Hemiptera</taxon>
        <taxon>Sternorrhyncha</taxon>
        <taxon>Aphidomorpha</taxon>
        <taxon>Aphidoidea</taxon>
        <taxon>Aphididae</taxon>
        <taxon>Macrosiphini</taxon>
        <taxon>Acyrthosiphon</taxon>
    </lineage>
</organism>
<dbReference type="AlphaFoldDB" id="A0A8R2NND7"/>
<sequence length="337" mass="35667">MVTARCTRGLSAGTTTAATDCSDFGHSVNDKRTSPTTVTSDTVCHCLACCYVTTTVTTALQPPVVLTTRINSGKTAVDTSESSDSEPPSEAAAFVASASAAALVLLAALLAVVLSSAALLTVASMVPMADAATHDVRRPQAADYINLWHHQQQQKQQQQQQQVVGQRIYDNDALRQKRQLFNTNTNREPGVVALTFSLIGGTFSDARQAFRNVSSIVRDTISEASRDPAATTAAAADQMMMAAVNTADNEVGGGTASTTVATDQRMAGQALGKLFGRNYRGLRRLFDSELRSAIKNSPGNVRDFAVELMGSIGQSLRPSNLFSRGLTNGTTTTASQR</sequence>
<name>A0A8R2NND7_ACYPI</name>
<dbReference type="Proteomes" id="UP000007819">
    <property type="component" value="Chromosome X"/>
</dbReference>
<evidence type="ECO:0000313" key="3">
    <source>
        <dbReference type="Proteomes" id="UP000007819"/>
    </source>
</evidence>
<keyword evidence="3" id="KW-1185">Reference proteome</keyword>
<keyword evidence="1" id="KW-0472">Membrane</keyword>
<protein>
    <submittedName>
        <fullName evidence="2">Uncharacterized protein</fullName>
    </submittedName>
</protein>
<keyword evidence="1" id="KW-1133">Transmembrane helix</keyword>